<dbReference type="OrthoDB" id="573055at2"/>
<organism evidence="2 3">
    <name type="scientific">Enterovibrio norvegicus DSM 15893</name>
    <dbReference type="NCBI Taxonomy" id="1121869"/>
    <lineage>
        <taxon>Bacteria</taxon>
        <taxon>Pseudomonadati</taxon>
        <taxon>Pseudomonadota</taxon>
        <taxon>Gammaproteobacteria</taxon>
        <taxon>Vibrionales</taxon>
        <taxon>Vibrionaceae</taxon>
        <taxon>Enterovibrio</taxon>
    </lineage>
</organism>
<dbReference type="GeneID" id="35872295"/>
<evidence type="ECO:0000313" key="2">
    <source>
        <dbReference type="EMBL" id="SFP00057.1"/>
    </source>
</evidence>
<feature type="chain" id="PRO_5010329557" evidence="1">
    <location>
        <begin position="22"/>
        <end position="120"/>
    </location>
</feature>
<dbReference type="Proteomes" id="UP000182692">
    <property type="component" value="Unassembled WGS sequence"/>
</dbReference>
<name>A0A1I5LSB9_9GAMM</name>
<feature type="signal peptide" evidence="1">
    <location>
        <begin position="1"/>
        <end position="21"/>
    </location>
</feature>
<protein>
    <submittedName>
        <fullName evidence="2">Uncharacterized protein</fullName>
    </submittedName>
</protein>
<sequence>MIIFKTCAAAFLLIWSPFLLAGKADVVDATLSPSGDSYRVSATVKHADEGWDHYADAWRIVTADGTVLGTRELAHPHVNEQPFTRSLSGVVIPSGIQEVHIEARDSVHGWGGKRVTLPVK</sequence>
<gene>
    <name evidence="2" type="ORF">SAMN03084138_01044</name>
</gene>
<keyword evidence="1" id="KW-0732">Signal</keyword>
<dbReference type="STRING" id="1121869.SAMN03084138_01044"/>
<accession>A0A1I5LSB9</accession>
<evidence type="ECO:0000313" key="3">
    <source>
        <dbReference type="Proteomes" id="UP000182692"/>
    </source>
</evidence>
<proteinExistence type="predicted"/>
<reference evidence="2 3" key="1">
    <citation type="submission" date="2016-10" db="EMBL/GenBank/DDBJ databases">
        <authorList>
            <person name="de Groot N.N."/>
        </authorList>
    </citation>
    <scope>NUCLEOTIDE SEQUENCE [LARGE SCALE GENOMIC DNA]</scope>
    <source>
        <strain evidence="2 3">DSM 15893</strain>
    </source>
</reference>
<dbReference type="EMBL" id="FOWR01000006">
    <property type="protein sequence ID" value="SFP00057.1"/>
    <property type="molecule type" value="Genomic_DNA"/>
</dbReference>
<dbReference type="RefSeq" id="WP_017015649.1">
    <property type="nucleotide sequence ID" value="NZ_FOWR01000006.1"/>
</dbReference>
<evidence type="ECO:0000256" key="1">
    <source>
        <dbReference type="SAM" id="SignalP"/>
    </source>
</evidence>
<dbReference type="AlphaFoldDB" id="A0A1I5LSB9"/>